<organism evidence="1 2">
    <name type="scientific">Massiliimalia timonensis</name>
    <dbReference type="NCBI Taxonomy" id="1987501"/>
    <lineage>
        <taxon>Bacteria</taxon>
        <taxon>Bacillati</taxon>
        <taxon>Bacillota</taxon>
        <taxon>Clostridia</taxon>
        <taxon>Eubacteriales</taxon>
        <taxon>Oscillospiraceae</taxon>
        <taxon>Massiliimalia</taxon>
    </lineage>
</organism>
<dbReference type="AlphaFoldDB" id="A0A8J6PFQ8"/>
<name>A0A8J6PFQ8_9FIRM</name>
<dbReference type="Pfam" id="PF25209">
    <property type="entry name" value="Phage_capsid_4"/>
    <property type="match status" value="1"/>
</dbReference>
<evidence type="ECO:0000313" key="2">
    <source>
        <dbReference type="Proteomes" id="UP000632659"/>
    </source>
</evidence>
<dbReference type="NCBIfam" id="TIGR04387">
    <property type="entry name" value="capsid_maj_N4"/>
    <property type="match status" value="1"/>
</dbReference>
<comment type="caution">
    <text evidence="1">The sequence shown here is derived from an EMBL/GenBank/DDBJ whole genome shotgun (WGS) entry which is preliminary data.</text>
</comment>
<dbReference type="EMBL" id="JACRTL010000011">
    <property type="protein sequence ID" value="MBC8612053.1"/>
    <property type="molecule type" value="Genomic_DNA"/>
</dbReference>
<dbReference type="Proteomes" id="UP000632659">
    <property type="component" value="Unassembled WGS sequence"/>
</dbReference>
<keyword evidence="2" id="KW-1185">Reference proteome</keyword>
<accession>A0A8J6PFQ8</accession>
<proteinExistence type="predicted"/>
<dbReference type="SUPFAM" id="SSF56563">
    <property type="entry name" value="Major capsid protein gp5"/>
    <property type="match status" value="1"/>
</dbReference>
<reference evidence="1" key="1">
    <citation type="submission" date="2020-08" db="EMBL/GenBank/DDBJ databases">
        <title>Genome public.</title>
        <authorList>
            <person name="Liu C."/>
            <person name="Sun Q."/>
        </authorList>
    </citation>
    <scope>NUCLEOTIDE SEQUENCE</scope>
    <source>
        <strain evidence="1">NSJ-15</strain>
    </source>
</reference>
<protein>
    <submittedName>
        <fullName evidence="1">N4-gp56 family major capsid protein</fullName>
    </submittedName>
</protein>
<evidence type="ECO:0000313" key="1">
    <source>
        <dbReference type="EMBL" id="MBC8612053.1"/>
    </source>
</evidence>
<dbReference type="RefSeq" id="WP_187536877.1">
    <property type="nucleotide sequence ID" value="NZ_JACRTL010000011.1"/>
</dbReference>
<sequence length="288" mass="30542">MADTMTKLANLINPEVMADMIREKLVDEIKFTPLAKVDTTLQGRAGDTVTLPKYSYIGDAADVAEGAKIDITNLSATSTSVKVKKAAKGVAITDEAALSGYGDPIGELTTQLATAIAQKVDNDCMAALNGIKPAMTHDVSTTDALSSGVVADALVKFGEDLDGDKVLLIAPAQLAQIRKDPDYINRSEIATQMVMSGAVGKVWGCEVVVSNKIKAASSKFTNFIVKPEALAIFMKRGVEVETARDIETKTTKMTADEHYAAYLLDESKAIKLVVAQTQPAAAVETKGE</sequence>
<gene>
    <name evidence="1" type="ORF">H8702_13225</name>
</gene>